<comment type="caution">
    <text evidence="2">The sequence shown here is derived from an EMBL/GenBank/DDBJ whole genome shotgun (WGS) entry which is preliminary data.</text>
</comment>
<evidence type="ECO:0000313" key="2">
    <source>
        <dbReference type="EMBL" id="MCQ8102669.1"/>
    </source>
</evidence>
<keyword evidence="3" id="KW-1185">Reference proteome</keyword>
<gene>
    <name evidence="2" type="primary">tusC</name>
    <name evidence="2" type="ORF">NP590_01020</name>
</gene>
<dbReference type="EMBL" id="JANIBJ010000001">
    <property type="protein sequence ID" value="MCQ8102669.1"/>
    <property type="molecule type" value="Genomic_DNA"/>
</dbReference>
<dbReference type="Gene3D" id="3.40.1260.10">
    <property type="entry name" value="DsrEFH-like"/>
    <property type="match status" value="1"/>
</dbReference>
<dbReference type="InterPro" id="IPR027396">
    <property type="entry name" value="DsrEFH-like"/>
</dbReference>
<sequence length="118" mass="13185">MKKYLFVMRHPPHVGSHVQETLDQILTTAAFDQAVSVLFLDDGVFQLKTRQNPQDMVLKNTGAIFTALELYEVKDVFVEAESLLDRGLSAAELILPVLTVARADVNALIRRHDVVVPD</sequence>
<evidence type="ECO:0000256" key="1">
    <source>
        <dbReference type="ARBA" id="ARBA00005996"/>
    </source>
</evidence>
<proteinExistence type="inferred from homology"/>
<dbReference type="Proteomes" id="UP001524499">
    <property type="component" value="Unassembled WGS sequence"/>
</dbReference>
<dbReference type="SUPFAM" id="SSF75169">
    <property type="entry name" value="DsrEFH-like"/>
    <property type="match status" value="1"/>
</dbReference>
<name>A0ABT1TBI9_9GAMM</name>
<reference evidence="2 3" key="1">
    <citation type="submission" date="2022-07" db="EMBL/GenBank/DDBJ databases">
        <title>Methylomonas rivi sp. nov., Methylomonas rosea sp. nov., Methylomonas aureus sp. nov. and Methylomonas subterranea sp. nov., four novel methanotrophs isolated from a freshwater creek and the deep terrestrial subsurface.</title>
        <authorList>
            <person name="Abin C."/>
            <person name="Sankaranarayanan K."/>
            <person name="Garner C."/>
            <person name="Sindelar R."/>
            <person name="Kotary K."/>
            <person name="Garner R."/>
            <person name="Barclay S."/>
            <person name="Lawson P."/>
            <person name="Krumholz L."/>
        </authorList>
    </citation>
    <scope>NUCLEOTIDE SEQUENCE [LARGE SCALE GENOMIC DNA]</scope>
    <source>
        <strain evidence="2 3">SURF-2</strain>
    </source>
</reference>
<dbReference type="PANTHER" id="PTHR38780">
    <property type="entry name" value="PROTEIN TUSC"/>
    <property type="match status" value="1"/>
</dbReference>
<dbReference type="RefSeq" id="WP_256600277.1">
    <property type="nucleotide sequence ID" value="NZ_JANIBJ010000001.1"/>
</dbReference>
<protein>
    <submittedName>
        <fullName evidence="2">Sulfurtransferase complex subunit TusC</fullName>
    </submittedName>
</protein>
<dbReference type="Pfam" id="PF02635">
    <property type="entry name" value="DsrE"/>
    <property type="match status" value="1"/>
</dbReference>
<dbReference type="InterPro" id="IPR003787">
    <property type="entry name" value="Sulphur_relay_DsrE/F-like"/>
</dbReference>
<evidence type="ECO:0000313" key="3">
    <source>
        <dbReference type="Proteomes" id="UP001524499"/>
    </source>
</evidence>
<accession>A0ABT1TBI9</accession>
<dbReference type="PANTHER" id="PTHR38780:SF1">
    <property type="entry name" value="PROTEIN TUSC"/>
    <property type="match status" value="1"/>
</dbReference>
<organism evidence="2 3">
    <name type="scientific">Methylomonas subterranea</name>
    <dbReference type="NCBI Taxonomy" id="2952225"/>
    <lineage>
        <taxon>Bacteria</taxon>
        <taxon>Pseudomonadati</taxon>
        <taxon>Pseudomonadota</taxon>
        <taxon>Gammaproteobacteria</taxon>
        <taxon>Methylococcales</taxon>
        <taxon>Methylococcaceae</taxon>
        <taxon>Methylomonas</taxon>
    </lineage>
</organism>
<dbReference type="InterPro" id="IPR017462">
    <property type="entry name" value="Sulphur_relay_TusC/DsrF"/>
</dbReference>
<comment type="similarity">
    <text evidence="1">Belongs to the DsrF/TusC family.</text>
</comment>
<dbReference type="NCBIfam" id="TIGR03010">
    <property type="entry name" value="sulf_tusC_dsrF"/>
    <property type="match status" value="1"/>
</dbReference>
<dbReference type="NCBIfam" id="NF001238">
    <property type="entry name" value="PRK00211.1"/>
    <property type="match status" value="1"/>
</dbReference>